<keyword evidence="6" id="KW-0969">Cilium</keyword>
<evidence type="ECO:0000256" key="2">
    <source>
        <dbReference type="ARBA" id="ARBA00022729"/>
    </source>
</evidence>
<dbReference type="EMBL" id="JBHUII010000013">
    <property type="protein sequence ID" value="MFD2207921.1"/>
    <property type="molecule type" value="Genomic_DNA"/>
</dbReference>
<feature type="domain" description="SAF" evidence="5">
    <location>
        <begin position="192"/>
        <end position="254"/>
    </location>
</feature>
<dbReference type="Gene3D" id="2.30.30.760">
    <property type="match status" value="1"/>
</dbReference>
<evidence type="ECO:0000313" key="6">
    <source>
        <dbReference type="EMBL" id="MFD2207921.1"/>
    </source>
</evidence>
<comment type="subcellular location">
    <subcellularLocation>
        <location evidence="1">Periplasm</location>
    </subcellularLocation>
</comment>
<organism evidence="6 7">
    <name type="scientific">Kiloniella antarctica</name>
    <dbReference type="NCBI Taxonomy" id="1550907"/>
    <lineage>
        <taxon>Bacteria</taxon>
        <taxon>Pseudomonadati</taxon>
        <taxon>Pseudomonadota</taxon>
        <taxon>Alphaproteobacteria</taxon>
        <taxon>Rhodospirillales</taxon>
        <taxon>Kiloniellaceae</taxon>
        <taxon>Kiloniella</taxon>
    </lineage>
</organism>
<dbReference type="Pfam" id="PF13144">
    <property type="entry name" value="ChapFlgA"/>
    <property type="match status" value="1"/>
</dbReference>
<dbReference type="PANTHER" id="PTHR36307:SF1">
    <property type="entry name" value="FLAGELLA BASAL BODY P-RING FORMATION PROTEIN FLGA"/>
    <property type="match status" value="1"/>
</dbReference>
<keyword evidence="2 4" id="KW-0732">Signal</keyword>
<feature type="chain" id="PRO_5045536967" evidence="4">
    <location>
        <begin position="23"/>
        <end position="325"/>
    </location>
</feature>
<dbReference type="Proteomes" id="UP001597294">
    <property type="component" value="Unassembled WGS sequence"/>
</dbReference>
<proteinExistence type="predicted"/>
<evidence type="ECO:0000256" key="3">
    <source>
        <dbReference type="ARBA" id="ARBA00022764"/>
    </source>
</evidence>
<dbReference type="InterPro" id="IPR039246">
    <property type="entry name" value="Flagellar_FlgA"/>
</dbReference>
<dbReference type="RefSeq" id="WP_380255039.1">
    <property type="nucleotide sequence ID" value="NZ_JBHUII010000013.1"/>
</dbReference>
<evidence type="ECO:0000259" key="5">
    <source>
        <dbReference type="SMART" id="SM00858"/>
    </source>
</evidence>
<dbReference type="SMART" id="SM00858">
    <property type="entry name" value="SAF"/>
    <property type="match status" value="1"/>
</dbReference>
<evidence type="ECO:0000256" key="4">
    <source>
        <dbReference type="SAM" id="SignalP"/>
    </source>
</evidence>
<gene>
    <name evidence="6" type="primary">flgA</name>
    <name evidence="6" type="ORF">ACFSKO_20080</name>
</gene>
<reference evidence="7" key="1">
    <citation type="journal article" date="2019" name="Int. J. Syst. Evol. Microbiol.">
        <title>The Global Catalogue of Microorganisms (GCM) 10K type strain sequencing project: providing services to taxonomists for standard genome sequencing and annotation.</title>
        <authorList>
            <consortium name="The Broad Institute Genomics Platform"/>
            <consortium name="The Broad Institute Genome Sequencing Center for Infectious Disease"/>
            <person name="Wu L."/>
            <person name="Ma J."/>
        </authorList>
    </citation>
    <scope>NUCLEOTIDE SEQUENCE [LARGE SCALE GENOMIC DNA]</scope>
    <source>
        <strain evidence="7">CGMCC 4.7192</strain>
    </source>
</reference>
<dbReference type="NCBIfam" id="TIGR03170">
    <property type="entry name" value="flgA_cterm"/>
    <property type="match status" value="1"/>
</dbReference>
<keyword evidence="6" id="KW-0282">Flagellum</keyword>
<evidence type="ECO:0000256" key="1">
    <source>
        <dbReference type="ARBA" id="ARBA00004418"/>
    </source>
</evidence>
<comment type="caution">
    <text evidence="6">The sequence shown here is derived from an EMBL/GenBank/DDBJ whole genome shotgun (WGS) entry which is preliminary data.</text>
</comment>
<keyword evidence="7" id="KW-1185">Reference proteome</keyword>
<keyword evidence="6" id="KW-0966">Cell projection</keyword>
<dbReference type="CDD" id="cd11614">
    <property type="entry name" value="SAF_CpaB_FlgA_like"/>
    <property type="match status" value="1"/>
</dbReference>
<protein>
    <submittedName>
        <fullName evidence="6">Flagellar basal body P-ring formation chaperone FlgA</fullName>
    </submittedName>
</protein>
<keyword evidence="3" id="KW-0574">Periplasm</keyword>
<feature type="signal peptide" evidence="4">
    <location>
        <begin position="1"/>
        <end position="22"/>
    </location>
</feature>
<sequence length="325" mass="35474">MQIVKTLLLAASLTLTSQLSLADTEVASVPPIVNLNKDIVIRGDIVYLNDIFSGLNEEDKKPIARSPALGQDVELSARWLWALAQQNEVNWQPNSHLDTASVTRESQLIDAVTIRNSVESALLERDLTDGKKIVFDRKDRDLHIPAEVDATIRIENVSYRPGRKRFTAQIVIPATGKSYITKAISGNLIEMVNVPVLRNRLSKGDIIGPQDIHWITIEESKLNKNAITDLDGLIGMTPKHSIKDKIIIRTSDLDTPKAVNKNGLVTMLLNSGPLILRAQGRALESGAVGQVIRLMNTQSNTIVNGTVTGSGLVTVSLISQTITGN</sequence>
<dbReference type="InterPro" id="IPR017585">
    <property type="entry name" value="SAF_FlgA"/>
</dbReference>
<evidence type="ECO:0000313" key="7">
    <source>
        <dbReference type="Proteomes" id="UP001597294"/>
    </source>
</evidence>
<name>A0ABW5BSR8_9PROT</name>
<dbReference type="InterPro" id="IPR013974">
    <property type="entry name" value="SAF"/>
</dbReference>
<dbReference type="Gene3D" id="3.90.1210.10">
    <property type="entry name" value="Antifreeze-like/N-acetylneuraminic acid synthase C-terminal domain"/>
    <property type="match status" value="1"/>
</dbReference>
<accession>A0ABW5BSR8</accession>
<dbReference type="PANTHER" id="PTHR36307">
    <property type="entry name" value="FLAGELLA BASAL BODY P-RING FORMATION PROTEIN FLGA"/>
    <property type="match status" value="1"/>
</dbReference>